<dbReference type="GO" id="GO:0016829">
    <property type="term" value="F:lyase activity"/>
    <property type="evidence" value="ECO:0007669"/>
    <property type="project" value="UniProtKB-KW"/>
</dbReference>
<comment type="subunit">
    <text evidence="2 10">Heterodimer of HisH and HisF.</text>
</comment>
<dbReference type="Proteomes" id="UP000460298">
    <property type="component" value="Unassembled WGS sequence"/>
</dbReference>
<dbReference type="InterPro" id="IPR017926">
    <property type="entry name" value="GATASE"/>
</dbReference>
<dbReference type="GO" id="GO:0005737">
    <property type="term" value="C:cytoplasm"/>
    <property type="evidence" value="ECO:0007669"/>
    <property type="project" value="UniProtKB-SubCell"/>
</dbReference>
<keyword evidence="4 10" id="KW-0378">Hydrolase</keyword>
<evidence type="ECO:0000256" key="2">
    <source>
        <dbReference type="ARBA" id="ARBA00011152"/>
    </source>
</evidence>
<evidence type="ECO:0000256" key="10">
    <source>
        <dbReference type="HAMAP-Rule" id="MF_00278"/>
    </source>
</evidence>
<feature type="active site" evidence="10 11">
    <location>
        <position position="184"/>
    </location>
</feature>
<comment type="caution">
    <text evidence="13">The sequence shown here is derived from an EMBL/GenBank/DDBJ whole genome shotgun (WGS) entry which is preliminary data.</text>
</comment>
<evidence type="ECO:0000256" key="11">
    <source>
        <dbReference type="PIRSR" id="PIRSR000495-1"/>
    </source>
</evidence>
<dbReference type="HAMAP" id="MF_00278">
    <property type="entry name" value="HisH"/>
    <property type="match status" value="1"/>
</dbReference>
<dbReference type="EMBL" id="WBUI01000002">
    <property type="protein sequence ID" value="KAB2934811.1"/>
    <property type="molecule type" value="Genomic_DNA"/>
</dbReference>
<evidence type="ECO:0000256" key="6">
    <source>
        <dbReference type="ARBA" id="ARBA00023102"/>
    </source>
</evidence>
<dbReference type="PANTHER" id="PTHR42701">
    <property type="entry name" value="IMIDAZOLE GLYCEROL PHOSPHATE SYNTHASE SUBUNIT HISH"/>
    <property type="match status" value="1"/>
</dbReference>
<evidence type="ECO:0000256" key="7">
    <source>
        <dbReference type="ARBA" id="ARBA00023239"/>
    </source>
</evidence>
<dbReference type="InterPro" id="IPR029062">
    <property type="entry name" value="Class_I_gatase-like"/>
</dbReference>
<dbReference type="GO" id="GO:0000107">
    <property type="term" value="F:imidazoleglycerol-phosphate synthase activity"/>
    <property type="evidence" value="ECO:0007669"/>
    <property type="project" value="UniProtKB-UniRule"/>
</dbReference>
<comment type="catalytic activity">
    <reaction evidence="9 10">
        <text>L-glutamine + H2O = L-glutamate + NH4(+)</text>
        <dbReference type="Rhea" id="RHEA:15889"/>
        <dbReference type="ChEBI" id="CHEBI:15377"/>
        <dbReference type="ChEBI" id="CHEBI:28938"/>
        <dbReference type="ChEBI" id="CHEBI:29985"/>
        <dbReference type="ChEBI" id="CHEBI:58359"/>
        <dbReference type="EC" id="3.5.1.2"/>
    </reaction>
</comment>
<dbReference type="SUPFAM" id="SSF52317">
    <property type="entry name" value="Class I glutamine amidotransferase-like"/>
    <property type="match status" value="1"/>
</dbReference>
<keyword evidence="7 10" id="KW-0456">Lyase</keyword>
<feature type="active site" evidence="10 11">
    <location>
        <position position="186"/>
    </location>
</feature>
<organism evidence="13 14">
    <name type="scientific">Leptonema illini</name>
    <dbReference type="NCBI Taxonomy" id="183"/>
    <lineage>
        <taxon>Bacteria</taxon>
        <taxon>Pseudomonadati</taxon>
        <taxon>Spirochaetota</taxon>
        <taxon>Spirochaetia</taxon>
        <taxon>Leptospirales</taxon>
        <taxon>Leptospiraceae</taxon>
        <taxon>Leptonema</taxon>
    </lineage>
</organism>
<dbReference type="EC" id="4.3.2.10" evidence="10"/>
<dbReference type="GO" id="GO:0000105">
    <property type="term" value="P:L-histidine biosynthetic process"/>
    <property type="evidence" value="ECO:0007669"/>
    <property type="project" value="UniProtKB-UniRule"/>
</dbReference>
<protein>
    <recommendedName>
        <fullName evidence="10">Imidazole glycerol phosphate synthase subunit HisH</fullName>
        <ecNumber evidence="10">4.3.2.10</ecNumber>
    </recommendedName>
    <alternativeName>
        <fullName evidence="10">IGP synthase glutaminase subunit</fullName>
        <ecNumber evidence="10">3.5.1.2</ecNumber>
    </alternativeName>
    <alternativeName>
        <fullName evidence="10">IGP synthase subunit HisH</fullName>
    </alternativeName>
    <alternativeName>
        <fullName evidence="10">ImGP synthase subunit HisH</fullName>
        <shortName evidence="10">IGPS subunit HisH</shortName>
    </alternativeName>
</protein>
<evidence type="ECO:0000256" key="5">
    <source>
        <dbReference type="ARBA" id="ARBA00022962"/>
    </source>
</evidence>
<comment type="pathway">
    <text evidence="1 10">Amino-acid biosynthesis; L-histidine biosynthesis; L-histidine from 5-phospho-alpha-D-ribose 1-diphosphate: step 5/9.</text>
</comment>
<evidence type="ECO:0000259" key="12">
    <source>
        <dbReference type="Pfam" id="PF00117"/>
    </source>
</evidence>
<feature type="active site" description="Nucleophile" evidence="10 11">
    <location>
        <position position="78"/>
    </location>
</feature>
<name>A0A833M002_9LEPT</name>
<dbReference type="CDD" id="cd01748">
    <property type="entry name" value="GATase1_IGP_Synthase"/>
    <property type="match status" value="1"/>
</dbReference>
<gene>
    <name evidence="10 13" type="primary">hisH</name>
    <name evidence="13" type="ORF">F9K24_03270</name>
</gene>
<evidence type="ECO:0000256" key="9">
    <source>
        <dbReference type="ARBA" id="ARBA00049534"/>
    </source>
</evidence>
<comment type="subcellular location">
    <subcellularLocation>
        <location evidence="10">Cytoplasm</location>
    </subcellularLocation>
</comment>
<dbReference type="AlphaFoldDB" id="A0A833M002"/>
<dbReference type="InterPro" id="IPR010139">
    <property type="entry name" value="Imidazole-glycPsynth_HisH"/>
</dbReference>
<evidence type="ECO:0000313" key="13">
    <source>
        <dbReference type="EMBL" id="KAB2934811.1"/>
    </source>
</evidence>
<dbReference type="NCBIfam" id="TIGR01855">
    <property type="entry name" value="IMP_synth_hisH"/>
    <property type="match status" value="1"/>
</dbReference>
<reference evidence="13 14" key="1">
    <citation type="submission" date="2019-10" db="EMBL/GenBank/DDBJ databases">
        <title>Extracellular Electron Transfer in a Candidatus Methanoperedens spp. Enrichment Culture.</title>
        <authorList>
            <person name="Berger S."/>
            <person name="Rangel Shaw D."/>
            <person name="Berben T."/>
            <person name="In 'T Zandt M."/>
            <person name="Frank J."/>
            <person name="Reimann J."/>
            <person name="Jetten M.S.M."/>
            <person name="Welte C.U."/>
        </authorList>
    </citation>
    <scope>NUCLEOTIDE SEQUENCE [LARGE SCALE GENOMIC DNA]</scope>
    <source>
        <strain evidence="13">SB12</strain>
    </source>
</reference>
<proteinExistence type="inferred from homology"/>
<dbReference type="Gene3D" id="3.40.50.880">
    <property type="match status" value="1"/>
</dbReference>
<dbReference type="PROSITE" id="PS51273">
    <property type="entry name" value="GATASE_TYPE_1"/>
    <property type="match status" value="1"/>
</dbReference>
<sequence length="203" mass="22427">MIAVLDYGMGNIHSIVKALRLFHDDVQFTADANALKSCRALVLPGDGHFTAAMSHLRGYREELLREHVAQNKPLLGICIGFQVLFDNSDETDGAPGLVPGLGLVKGEVRRFRFDDPALRVPHMGWNTLTSVGGGPDYLNHSMYFIHSYRPQNTDPADTVTTTQYGSDRFASTVRKGSILATQYHPEKSDAAGLRLLKEWVTTI</sequence>
<dbReference type="UniPathway" id="UPA00031">
    <property type="reaction ID" value="UER00010"/>
</dbReference>
<evidence type="ECO:0000313" key="14">
    <source>
        <dbReference type="Proteomes" id="UP000460298"/>
    </source>
</evidence>
<dbReference type="PIRSF" id="PIRSF000495">
    <property type="entry name" value="Amidotransf_hisH"/>
    <property type="match status" value="1"/>
</dbReference>
<dbReference type="Pfam" id="PF00117">
    <property type="entry name" value="GATase"/>
    <property type="match status" value="1"/>
</dbReference>
<comment type="catalytic activity">
    <reaction evidence="8 10">
        <text>5-[(5-phospho-1-deoxy-D-ribulos-1-ylimino)methylamino]-1-(5-phospho-beta-D-ribosyl)imidazole-4-carboxamide + L-glutamine = D-erythro-1-(imidazol-4-yl)glycerol 3-phosphate + 5-amino-1-(5-phospho-beta-D-ribosyl)imidazole-4-carboxamide + L-glutamate + H(+)</text>
        <dbReference type="Rhea" id="RHEA:24793"/>
        <dbReference type="ChEBI" id="CHEBI:15378"/>
        <dbReference type="ChEBI" id="CHEBI:29985"/>
        <dbReference type="ChEBI" id="CHEBI:58278"/>
        <dbReference type="ChEBI" id="CHEBI:58359"/>
        <dbReference type="ChEBI" id="CHEBI:58475"/>
        <dbReference type="ChEBI" id="CHEBI:58525"/>
        <dbReference type="EC" id="4.3.2.10"/>
    </reaction>
</comment>
<dbReference type="EC" id="3.5.1.2" evidence="10"/>
<dbReference type="PANTHER" id="PTHR42701:SF1">
    <property type="entry name" value="IMIDAZOLE GLYCEROL PHOSPHATE SYNTHASE SUBUNIT HISH"/>
    <property type="match status" value="1"/>
</dbReference>
<evidence type="ECO:0000256" key="8">
    <source>
        <dbReference type="ARBA" id="ARBA00047838"/>
    </source>
</evidence>
<keyword evidence="5 10" id="KW-0315">Glutamine amidotransferase</keyword>
<accession>A0A833M002</accession>
<evidence type="ECO:0000256" key="3">
    <source>
        <dbReference type="ARBA" id="ARBA00022605"/>
    </source>
</evidence>
<keyword evidence="6 10" id="KW-0368">Histidine biosynthesis</keyword>
<feature type="domain" description="Glutamine amidotransferase" evidence="12">
    <location>
        <begin position="4"/>
        <end position="189"/>
    </location>
</feature>
<evidence type="ECO:0000256" key="4">
    <source>
        <dbReference type="ARBA" id="ARBA00022801"/>
    </source>
</evidence>
<keyword evidence="3 10" id="KW-0028">Amino-acid biosynthesis</keyword>
<evidence type="ECO:0000256" key="1">
    <source>
        <dbReference type="ARBA" id="ARBA00005091"/>
    </source>
</evidence>
<dbReference type="GO" id="GO:0004359">
    <property type="term" value="F:glutaminase activity"/>
    <property type="evidence" value="ECO:0007669"/>
    <property type="project" value="UniProtKB-EC"/>
</dbReference>
<keyword evidence="10" id="KW-0963">Cytoplasm</keyword>
<comment type="function">
    <text evidence="10">IGPS catalyzes the conversion of PRFAR and glutamine to IGP, AICAR and glutamate. The HisH subunit catalyzes the hydrolysis of glutamine to glutamate and ammonia as part of the synthesis of IGP and AICAR. The resulting ammonia molecule is channeled to the active site of HisF.</text>
</comment>